<evidence type="ECO:0000259" key="10">
    <source>
        <dbReference type="Pfam" id="PF20518"/>
    </source>
</evidence>
<reference evidence="12" key="2">
    <citation type="submission" date="2025-08" db="UniProtKB">
        <authorList>
            <consortium name="Ensembl"/>
        </authorList>
    </citation>
    <scope>IDENTIFICATION</scope>
</reference>
<evidence type="ECO:0000256" key="7">
    <source>
        <dbReference type="SAM" id="Phobius"/>
    </source>
</evidence>
<feature type="transmembrane region" description="Helical" evidence="7">
    <location>
        <begin position="1315"/>
        <end position="1333"/>
    </location>
</feature>
<dbReference type="Pfam" id="PF18122">
    <property type="entry name" value="APC1_C"/>
    <property type="match status" value="1"/>
</dbReference>
<dbReference type="InterPro" id="IPR046794">
    <property type="entry name" value="Apc1_MidN"/>
</dbReference>
<dbReference type="PANTHER" id="PTHR12827:SF3">
    <property type="entry name" value="ANAPHASE-PROMOTING COMPLEX SUBUNIT 1"/>
    <property type="match status" value="1"/>
</dbReference>
<dbReference type="Gene3D" id="1.25.10.10">
    <property type="entry name" value="Leucine-rich Repeat Variant"/>
    <property type="match status" value="2"/>
</dbReference>
<feature type="domain" description="Anaphase-promoting complex subunit 1 N-terminal" evidence="8">
    <location>
        <begin position="86"/>
        <end position="198"/>
    </location>
</feature>
<evidence type="ECO:0000256" key="5">
    <source>
        <dbReference type="ARBA" id="ARBA00023306"/>
    </source>
</evidence>
<dbReference type="Pfam" id="PF01851">
    <property type="entry name" value="PC_rep"/>
    <property type="match status" value="1"/>
</dbReference>
<keyword evidence="3" id="KW-0677">Repeat</keyword>
<evidence type="ECO:0000256" key="6">
    <source>
        <dbReference type="SAM" id="MobiDB-lite"/>
    </source>
</evidence>
<dbReference type="Pfam" id="PF20518">
    <property type="entry name" value="Apc1_MidN"/>
    <property type="match status" value="1"/>
</dbReference>
<evidence type="ECO:0000313" key="13">
    <source>
        <dbReference type="Proteomes" id="UP000007303"/>
    </source>
</evidence>
<dbReference type="PANTHER" id="PTHR12827">
    <property type="entry name" value="MEIOTIC CHECKPOINT REGULATOR TSG24 FAMILY MEMBER"/>
    <property type="match status" value="1"/>
</dbReference>
<accession>H3CPS1</accession>
<comment type="similarity">
    <text evidence="1">Belongs to the APC1 family.</text>
</comment>
<proteinExistence type="inferred from homology"/>
<evidence type="ECO:0000313" key="12">
    <source>
        <dbReference type="Ensembl" id="ENSTNIP00000010254.1"/>
    </source>
</evidence>
<dbReference type="Pfam" id="PF21282">
    <property type="entry name" value="APC1_3rd"/>
    <property type="match status" value="1"/>
</dbReference>
<keyword evidence="13" id="KW-1185">Reference proteome</keyword>
<dbReference type="GeneTree" id="ENSGT00390000016757"/>
<dbReference type="Ensembl" id="ENSTNIT00000010435.1">
    <property type="protein sequence ID" value="ENSTNIP00000010254.1"/>
    <property type="gene ID" value="ENSTNIG00000007448.1"/>
</dbReference>
<dbReference type="FunFam" id="1.25.10.10:FF:000103">
    <property type="entry name" value="Anaphase promoting complex subunit 1"/>
    <property type="match status" value="1"/>
</dbReference>
<dbReference type="InterPro" id="IPR011989">
    <property type="entry name" value="ARM-like"/>
</dbReference>
<dbReference type="GO" id="GO:0070979">
    <property type="term" value="P:protein K11-linked ubiquitination"/>
    <property type="evidence" value="ECO:0007669"/>
    <property type="project" value="TreeGrafter"/>
</dbReference>
<dbReference type="GO" id="GO:0007091">
    <property type="term" value="P:metaphase/anaphase transition of mitotic cell cycle"/>
    <property type="evidence" value="ECO:0007669"/>
    <property type="project" value="TreeGrafter"/>
</dbReference>
<keyword evidence="4" id="KW-0498">Mitosis</keyword>
<organism evidence="12 13">
    <name type="scientific">Tetraodon nigroviridis</name>
    <name type="common">Spotted green pufferfish</name>
    <name type="synonym">Chelonodon nigroviridis</name>
    <dbReference type="NCBI Taxonomy" id="99883"/>
    <lineage>
        <taxon>Eukaryota</taxon>
        <taxon>Metazoa</taxon>
        <taxon>Chordata</taxon>
        <taxon>Craniata</taxon>
        <taxon>Vertebrata</taxon>
        <taxon>Euteleostomi</taxon>
        <taxon>Actinopterygii</taxon>
        <taxon>Neopterygii</taxon>
        <taxon>Teleostei</taxon>
        <taxon>Neoteleostei</taxon>
        <taxon>Acanthomorphata</taxon>
        <taxon>Eupercaria</taxon>
        <taxon>Tetraodontiformes</taxon>
        <taxon>Tetradontoidea</taxon>
        <taxon>Tetraodontidae</taxon>
        <taxon>Tetraodon</taxon>
    </lineage>
</organism>
<keyword evidence="5" id="KW-0131">Cell cycle</keyword>
<dbReference type="GO" id="GO:0060090">
    <property type="term" value="F:molecular adaptor activity"/>
    <property type="evidence" value="ECO:0007669"/>
    <property type="project" value="TreeGrafter"/>
</dbReference>
<keyword evidence="7" id="KW-0472">Membrane</keyword>
<keyword evidence="2" id="KW-0132">Cell division</keyword>
<dbReference type="InterPro" id="IPR002015">
    <property type="entry name" value="Proteasome/cyclosome_rpt"/>
</dbReference>
<dbReference type="InterPro" id="IPR049255">
    <property type="entry name" value="Apc1_N"/>
</dbReference>
<feature type="region of interest" description="Disordered" evidence="6">
    <location>
        <begin position="992"/>
        <end position="1012"/>
    </location>
</feature>
<name>H3CPS1_TETNG</name>
<dbReference type="OMA" id="MQPPDSR"/>
<feature type="domain" description="Anaphase-promoting complex subunit 1 middle" evidence="10">
    <location>
        <begin position="661"/>
        <end position="979"/>
    </location>
</feature>
<dbReference type="InParanoid" id="H3CPS1"/>
<sequence>MSEVVYEETATMIAAGDLQSFVPFGREHCRNHPNAFNLQLRELQPASELWSSDGAAGLVGSLQEVSLQEREGESWQLRKGCTGTGEEDVEFEEELYTAGTVVVWSQGSRNQASNVYKAFTVDSPVQQALWCEFAVPQTKKNVLWSKEEVEQTVCIVQSTCINVHTMTGKDFIPPLPFPVSKVWVTKFGLLLERKNTATEAQLCPQGEPLPTIFSMLHPLDEIAPIVCKPGGHFEGSRVQYASDATMTIVFSCCQPSLVVSYDTVQATHSVWVLRKVTPDERSLVLRCVADPVSTPLRLMASGFLTSHLRNMSHLDSPCGGGSHGLASGTGPRIKCFGPELSLTIFLCCLFSTVYFLSLTPALLFYCSCAVGTMSPLHCSPLHSHQGKDNNFPWISLEMAPIIPDLCMEQVWSETVTAGRELNSQASKVFLTSDFCENRYLCFLVESHQHLRCVKFIESKDTSQLIFASVTTIPAKDAKPLQTIDAMLVLEACGSLVLYTGITRVSKVFVPGLLSTNFSLPSHLIDNVSTPTNAGSRLLQRLDEAVMPSPVSELRGPNVKHHEASFLEDYNFQQASPCIRALRDPVLNRVTLELSSGGMLRISIPEIATSELVRKCLQAVRFILPKEAAMKVLVKWYNTYNAPGGPSAHAEWNQFVTCFMTLMGYNTERLTWTRSLHFKVPLSPVIAAKKARPSDGGSDEDWDYLLVSNYHRQVNSQPVSGTVDSSVSSNASRTDTAESSPSLTLDSSAPLFPHIPALFYVLHLLYQELQLNELQRDTAASLVCLLQQLARDLQFEEYVDLYWRDYPSLISGCNETCIVDQTLFAQMQRLTFLRAQPPCVLAWLSNCLRGDNMEPFPYLPGICWRTRLLVLSYALYITGDENATSTDVSKYLAKVSAGQKSRTSEVLYKRQSSPKVCSGNLAEQLVVWLTSEGFTLKDLESVPFGVALPIREAIYRCREQPCPDWSEDVCLLIGRQDLTKQAHKMMLAKSKTSVGSGLSLEPPATTEPDEEEDGMSDIIQEVTGLIWSQDLRVQEVRRLLQSSRPVRVNVVQLPEVSDHEYIEEKENKLLQLCQRTMALPVGRGFFTLFSYQPVPTEPLPLPKLNLTGRAPPRNNTVDLNSGNIDVPPNMTSWASFHNGVAAGLKIAPASQVDSAWIAELANEYAGFLMALGLNGHLTKLATLNIHDYLTKGHEMTSIGLLLGVSSAKLGTMDMSITRLLSIHIPALLPPTSTELDVPHNVQSGLGYLGITHLIACQCLLFHTGVKIGINTLTFTVLDIMVNLKSSLINIGMTKSMHHSYSLYITGSRFNSHLKTVGLPIICLVFFLVFFFKIIRESVDPLEDINVETMTQVQDYITAGACLALGLRFAGSANSDAFDCLYEFARIFMKNMFFASTPAVTGYYNLQTGLSMILLAMSMVMSGTGNLKVLQLCRFLHKRTGGEMNYGFHMAHHMALGLLFLGGGRYTLSTLNSAIAALLCALYPHFPAHSTDNRYHLQALRHLAVLAAEPRLLVPVDVDNLKPCYALLEVTYKETRWYNETTIELMAPTLLPELHLLKRVKVKGPRYWELSVDLSKDTEHLKSILSRDGVLYVKLRAGQLPYKDDPQGWKSLLASTINQRKSGVRAFKPEAITTFTSEPALVSFAKFFCKTSEDGNYGADSLLLFSSMLYECVTQECPEMLPTYIAIEQAVRAVSRGDLLQTFPLWQMRLVVELWNSRVMLNPAKRHDALLTSEFLPVMKNMVDVALDSWLKGNGSVLRSYLGGGALPQSSLSAMLACFLVYRSIPCLRNTRTHLEGCRTVGELLSRSSQLGVPLRDLLRLAPVLLGSASGPKFL</sequence>
<feature type="domain" description="Anaphase-promoting complex subunit 1 beta-sandwich" evidence="11">
    <location>
        <begin position="1509"/>
        <end position="1594"/>
    </location>
</feature>
<dbReference type="GO" id="GO:0031145">
    <property type="term" value="P:anaphase-promoting complex-dependent catabolic process"/>
    <property type="evidence" value="ECO:0007669"/>
    <property type="project" value="TreeGrafter"/>
</dbReference>
<keyword evidence="7" id="KW-1133">Transmembrane helix</keyword>
<dbReference type="STRING" id="99883.ENSTNIP00000010254"/>
<dbReference type="InterPro" id="IPR024990">
    <property type="entry name" value="Apc1"/>
</dbReference>
<dbReference type="FunCoup" id="H3CPS1">
    <property type="interactions" value="771"/>
</dbReference>
<evidence type="ECO:0000259" key="8">
    <source>
        <dbReference type="Pfam" id="PF12859"/>
    </source>
</evidence>
<dbReference type="GO" id="GO:0005680">
    <property type="term" value="C:anaphase-promoting complex"/>
    <property type="evidence" value="ECO:0007669"/>
    <property type="project" value="InterPro"/>
</dbReference>
<feature type="domain" description="Anaphase-promoting complex subunit 1 C-terminal" evidence="9">
    <location>
        <begin position="1628"/>
        <end position="1784"/>
    </location>
</feature>
<evidence type="ECO:0000259" key="11">
    <source>
        <dbReference type="Pfam" id="PF21282"/>
    </source>
</evidence>
<keyword evidence="7" id="KW-0812">Transmembrane</keyword>
<dbReference type="GO" id="GO:0051301">
    <property type="term" value="P:cell division"/>
    <property type="evidence" value="ECO:0007669"/>
    <property type="project" value="UniProtKB-KW"/>
</dbReference>
<feature type="region of interest" description="Disordered" evidence="6">
    <location>
        <begin position="715"/>
        <end position="743"/>
    </location>
</feature>
<feature type="domain" description="Anaphase-promoting complex subunit 1 N-terminal" evidence="8">
    <location>
        <begin position="571"/>
        <end position="657"/>
    </location>
</feature>
<evidence type="ECO:0000256" key="4">
    <source>
        <dbReference type="ARBA" id="ARBA00022776"/>
    </source>
</evidence>
<reference evidence="13" key="1">
    <citation type="journal article" date="2004" name="Nature">
        <title>Genome duplication in the teleost fish Tetraodon nigroviridis reveals the early vertebrate proto-karyotype.</title>
        <authorList>
            <person name="Jaillon O."/>
            <person name="Aury J.-M."/>
            <person name="Brunet F."/>
            <person name="Petit J.-L."/>
            <person name="Stange-Thomann N."/>
            <person name="Mauceli E."/>
            <person name="Bouneau L."/>
            <person name="Fischer C."/>
            <person name="Ozouf-Costaz C."/>
            <person name="Bernot A."/>
            <person name="Nicaud S."/>
            <person name="Jaffe D."/>
            <person name="Fisher S."/>
            <person name="Lutfalla G."/>
            <person name="Dossat C."/>
            <person name="Segurens B."/>
            <person name="Dasilva C."/>
            <person name="Salanoubat M."/>
            <person name="Levy M."/>
            <person name="Boudet N."/>
            <person name="Castellano S."/>
            <person name="Anthouard V."/>
            <person name="Jubin C."/>
            <person name="Castelli V."/>
            <person name="Katinka M."/>
            <person name="Vacherie B."/>
            <person name="Biemont C."/>
            <person name="Skalli Z."/>
            <person name="Cattolico L."/>
            <person name="Poulain J."/>
            <person name="De Berardinis V."/>
            <person name="Cruaud C."/>
            <person name="Duprat S."/>
            <person name="Brottier P."/>
            <person name="Coutanceau J.-P."/>
            <person name="Gouzy J."/>
            <person name="Parra G."/>
            <person name="Lardier G."/>
            <person name="Chapple C."/>
            <person name="McKernan K.J."/>
            <person name="McEwan P."/>
            <person name="Bosak S."/>
            <person name="Kellis M."/>
            <person name="Volff J.-N."/>
            <person name="Guigo R."/>
            <person name="Zody M.C."/>
            <person name="Mesirov J."/>
            <person name="Lindblad-Toh K."/>
            <person name="Birren B."/>
            <person name="Nusbaum C."/>
            <person name="Kahn D."/>
            <person name="Robinson-Rechavi M."/>
            <person name="Laudet V."/>
            <person name="Schachter V."/>
            <person name="Quetier F."/>
            <person name="Saurin W."/>
            <person name="Scarpelli C."/>
            <person name="Wincker P."/>
            <person name="Lander E.S."/>
            <person name="Weissenbach J."/>
            <person name="Roest Crollius H."/>
        </authorList>
    </citation>
    <scope>NUCLEOTIDE SEQUENCE [LARGE SCALE GENOMIC DNA]</scope>
</reference>
<evidence type="ECO:0000256" key="3">
    <source>
        <dbReference type="ARBA" id="ARBA00022737"/>
    </source>
</evidence>
<dbReference type="HOGENOM" id="CLU_001202_1_0_1"/>
<dbReference type="InterPro" id="IPR048971">
    <property type="entry name" value="Apc1_3rd"/>
</dbReference>
<reference evidence="12" key="3">
    <citation type="submission" date="2025-09" db="UniProtKB">
        <authorList>
            <consortium name="Ensembl"/>
        </authorList>
    </citation>
    <scope>IDENTIFICATION</scope>
</reference>
<dbReference type="Proteomes" id="UP000007303">
    <property type="component" value="Unassembled WGS sequence"/>
</dbReference>
<feature type="transmembrane region" description="Helical" evidence="7">
    <location>
        <begin position="1400"/>
        <end position="1422"/>
    </location>
</feature>
<dbReference type="InterPro" id="IPR041221">
    <property type="entry name" value="APC1_C"/>
</dbReference>
<protein>
    <submittedName>
        <fullName evidence="12">Anaphase promoting complex subunit 1</fullName>
    </submittedName>
</protein>
<dbReference type="Pfam" id="PF12859">
    <property type="entry name" value="ANAPC1"/>
    <property type="match status" value="2"/>
</dbReference>
<evidence type="ECO:0000256" key="1">
    <source>
        <dbReference type="ARBA" id="ARBA00010547"/>
    </source>
</evidence>
<evidence type="ECO:0000259" key="9">
    <source>
        <dbReference type="Pfam" id="PF18122"/>
    </source>
</evidence>
<evidence type="ECO:0000256" key="2">
    <source>
        <dbReference type="ARBA" id="ARBA00022618"/>
    </source>
</evidence>